<evidence type="ECO:0000313" key="2">
    <source>
        <dbReference type="EMBL" id="QZT34956.1"/>
    </source>
</evidence>
<reference evidence="2" key="3">
    <citation type="submission" date="2021-08" db="EMBL/GenBank/DDBJ databases">
        <authorList>
            <person name="de Jong S."/>
            <person name="van den Broek M."/>
            <person name="Merkel A."/>
            <person name="de la Torre Cortes P."/>
            <person name="Kalamorz F."/>
            <person name="Cook G."/>
            <person name="van Loosdrecht M."/>
            <person name="McMillan D."/>
        </authorList>
    </citation>
    <scope>NUCLEOTIDE SEQUENCE</scope>
    <source>
        <strain evidence="2">TA2.A1</strain>
    </source>
</reference>
<dbReference type="RefSeq" id="WP_007505718.1">
    <property type="nucleotide sequence ID" value="NZ_AFCE01000155.1"/>
</dbReference>
<dbReference type="EMBL" id="CP082237">
    <property type="protein sequence ID" value="QZT34956.1"/>
    <property type="molecule type" value="Genomic_DNA"/>
</dbReference>
<name>F5L955_CALTT</name>
<gene>
    <name evidence="1" type="ORF">CathTA2_2364</name>
    <name evidence="2" type="ORF">HUR95_06865</name>
</gene>
<dbReference type="Proteomes" id="UP000825179">
    <property type="component" value="Chromosome"/>
</dbReference>
<dbReference type="OrthoDB" id="2353056at2"/>
<keyword evidence="4" id="KW-1185">Reference proteome</keyword>
<dbReference type="AlphaFoldDB" id="F5L955"/>
<organism evidence="1 3">
    <name type="scientific">Caldalkalibacillus thermarum (strain TA2.A1)</name>
    <dbReference type="NCBI Taxonomy" id="986075"/>
    <lineage>
        <taxon>Bacteria</taxon>
        <taxon>Bacillati</taxon>
        <taxon>Bacillota</taxon>
        <taxon>Bacilli</taxon>
        <taxon>Bacillales</taxon>
        <taxon>Bacillaceae</taxon>
        <taxon>Caldalkalibacillus</taxon>
    </lineage>
</organism>
<evidence type="ECO:0000313" key="1">
    <source>
        <dbReference type="EMBL" id="EGL82129.1"/>
    </source>
</evidence>
<evidence type="ECO:0000313" key="4">
    <source>
        <dbReference type="Proteomes" id="UP000825179"/>
    </source>
</evidence>
<protein>
    <submittedName>
        <fullName evidence="2">Cytosolic protein</fullName>
    </submittedName>
</protein>
<reference evidence="1 3" key="1">
    <citation type="journal article" date="2011" name="J. Bacteriol.">
        <title>Draft genome sequence of the thermoalkaliphilic Caldalkalibacillus thermarum strain TA2.A1.</title>
        <authorList>
            <person name="Kalamorz F."/>
            <person name="Keis S."/>
            <person name="McMillan D.G."/>
            <person name="Olsson K."/>
            <person name="Stanton J.A."/>
            <person name="Stockwell P."/>
            <person name="Black M.A."/>
            <person name="Klingeman D.M."/>
            <person name="Land M.L."/>
            <person name="Han C.S."/>
            <person name="Martin S.L."/>
            <person name="Becher S.A."/>
            <person name="Peddie C.J."/>
            <person name="Morgan H.W."/>
            <person name="Matthies D."/>
            <person name="Preiss L."/>
            <person name="Meier T."/>
            <person name="Brown S.D."/>
            <person name="Cook G.M."/>
        </authorList>
    </citation>
    <scope>NUCLEOTIDE SEQUENCE [LARGE SCALE GENOMIC DNA]</scope>
    <source>
        <strain evidence="1 3">TA2.A1</strain>
    </source>
</reference>
<dbReference type="KEGG" id="cthu:HUR95_06865"/>
<accession>F5L955</accession>
<sequence>MGWRDFLSNRVETSDTHPNENLKTRYYKTTQQQAMRFLKDLIEQDSRLRLLSYSEEHAEITAEYIKPKKAFMVISVIMVFPYRTAVDFTISTQTLWPTDWGFSRNQVQYFYRKLDGRFEFAGTGLGAQKG</sequence>
<dbReference type="eggNOG" id="ENOG5032K4G">
    <property type="taxonomic scope" value="Bacteria"/>
</dbReference>
<dbReference type="EMBL" id="AFCE01000155">
    <property type="protein sequence ID" value="EGL82129.1"/>
    <property type="molecule type" value="Genomic_DNA"/>
</dbReference>
<reference evidence="2 4" key="2">
    <citation type="journal article" date="2020" name="Extremophiles">
        <title>Genomic analysis of Caldalkalibacillus thermarum TA2.A1 reveals aerobic alkaliphilic metabolism and evolutionary hallmarks linking alkaliphilic bacteria and plant life.</title>
        <authorList>
            <person name="de Jong S.I."/>
            <person name="van den Broek M.A."/>
            <person name="Merkel A.Y."/>
            <person name="de la Torre Cortes P."/>
            <person name="Kalamorz F."/>
            <person name="Cook G.M."/>
            <person name="van Loosdrecht M.C.M."/>
            <person name="McMillan D.G.G."/>
        </authorList>
    </citation>
    <scope>NUCLEOTIDE SEQUENCE [LARGE SCALE GENOMIC DNA]</scope>
    <source>
        <strain evidence="2 4">TA2.A1</strain>
    </source>
</reference>
<dbReference type="Proteomes" id="UP000010716">
    <property type="component" value="Unassembled WGS sequence"/>
</dbReference>
<evidence type="ECO:0000313" key="3">
    <source>
        <dbReference type="Proteomes" id="UP000010716"/>
    </source>
</evidence>
<proteinExistence type="predicted"/>